<dbReference type="InterPro" id="IPR017451">
    <property type="entry name" value="F-box-assoc_interact_dom"/>
</dbReference>
<dbReference type="NCBIfam" id="TIGR01640">
    <property type="entry name" value="F_box_assoc_1"/>
    <property type="match status" value="1"/>
</dbReference>
<dbReference type="SUPFAM" id="SSF81383">
    <property type="entry name" value="F-box domain"/>
    <property type="match status" value="1"/>
</dbReference>
<evidence type="ECO:0000313" key="2">
    <source>
        <dbReference type="EMBL" id="CAF2046990.1"/>
    </source>
</evidence>
<dbReference type="InterPro" id="IPR013187">
    <property type="entry name" value="F-box-assoc_dom_typ3"/>
</dbReference>
<protein>
    <submittedName>
        <fullName evidence="2">(rape) hypothetical protein</fullName>
    </submittedName>
</protein>
<reference evidence="2" key="1">
    <citation type="submission" date="2021-01" db="EMBL/GenBank/DDBJ databases">
        <authorList>
            <consortium name="Genoscope - CEA"/>
            <person name="William W."/>
        </authorList>
    </citation>
    <scope>NUCLEOTIDE SEQUENCE</scope>
</reference>
<feature type="domain" description="F-box" evidence="1">
    <location>
        <begin position="35"/>
        <end position="84"/>
    </location>
</feature>
<dbReference type="Pfam" id="PF08268">
    <property type="entry name" value="FBA_3"/>
    <property type="match status" value="1"/>
</dbReference>
<dbReference type="Pfam" id="PF00646">
    <property type="entry name" value="F-box"/>
    <property type="match status" value="1"/>
</dbReference>
<dbReference type="Gene3D" id="1.20.1280.50">
    <property type="match status" value="1"/>
</dbReference>
<evidence type="ECO:0000259" key="1">
    <source>
        <dbReference type="PROSITE" id="PS50181"/>
    </source>
</evidence>
<sequence>MVGLSFRIAAVKGLRKKKMKRNRRKLSKPDSKHVAVVIPELPVDVLMQILARLPANLLMRFKCVSKLWSSMISSPYFANLFRKTPSLLRQRRLYLVDQDAQGNYTLCSTLSDKYPSKVYRFDHVTIPGMGGHVTIQGMGGGCFVNALRGLMCSRIGTRVRICNLTTKQQVELPLVVSSITGDDSSMWNHFGYDSIQEEYKVISLTWEMTQERVVRSDHHVLVLGPGASWRRITQSFPPHRPYSQGISIDRHLYYGAWTGDNTCVVVSFDMRSETFNLIKLPVEAGIVWDTRATNLMNYRGKLAVFDYSCLERQDRMDLWVFEDDSQCWTKKTFALPISNLYIVSVGDLFVQGTSREGMIRCFIQNDAVVSQNMIYDLEAGNFIEGFLSVILPRRPSLPTSYFWDDFESIMYLEA</sequence>
<organism evidence="2">
    <name type="scientific">Brassica napus</name>
    <name type="common">Rape</name>
    <dbReference type="NCBI Taxonomy" id="3708"/>
    <lineage>
        <taxon>Eukaryota</taxon>
        <taxon>Viridiplantae</taxon>
        <taxon>Streptophyta</taxon>
        <taxon>Embryophyta</taxon>
        <taxon>Tracheophyta</taxon>
        <taxon>Spermatophyta</taxon>
        <taxon>Magnoliopsida</taxon>
        <taxon>eudicotyledons</taxon>
        <taxon>Gunneridae</taxon>
        <taxon>Pentapetalae</taxon>
        <taxon>rosids</taxon>
        <taxon>malvids</taxon>
        <taxon>Brassicales</taxon>
        <taxon>Brassicaceae</taxon>
        <taxon>Brassiceae</taxon>
        <taxon>Brassica</taxon>
    </lineage>
</organism>
<dbReference type="AlphaFoldDB" id="A0A816PBS1"/>
<name>A0A816PBS1_BRANA</name>
<accession>A0A816PBS1</accession>
<dbReference type="InterPro" id="IPR001810">
    <property type="entry name" value="F-box_dom"/>
</dbReference>
<dbReference type="InterPro" id="IPR036047">
    <property type="entry name" value="F-box-like_dom_sf"/>
</dbReference>
<dbReference type="Proteomes" id="UP001295469">
    <property type="component" value="Chromosome A09"/>
</dbReference>
<gene>
    <name evidence="2" type="ORF">DARMORV10_A09P45420.1</name>
</gene>
<proteinExistence type="predicted"/>
<dbReference type="CDD" id="cd22157">
    <property type="entry name" value="F-box_AtFBW1-like"/>
    <property type="match status" value="1"/>
</dbReference>
<dbReference type="EMBL" id="HG994363">
    <property type="protein sequence ID" value="CAF2046990.1"/>
    <property type="molecule type" value="Genomic_DNA"/>
</dbReference>
<dbReference type="SMART" id="SM00256">
    <property type="entry name" value="FBOX"/>
    <property type="match status" value="1"/>
</dbReference>
<dbReference type="PROSITE" id="PS50181">
    <property type="entry name" value="FBOX"/>
    <property type="match status" value="1"/>
</dbReference>
<dbReference type="PANTHER" id="PTHR31111">
    <property type="entry name" value="BNAA05G37150D PROTEIN-RELATED"/>
    <property type="match status" value="1"/>
</dbReference>
<dbReference type="PANTHER" id="PTHR31111:SF25">
    <property type="entry name" value="F-BOX ASSOCIATED UBIQUITINATION EFFECTOR FAMILY PROTEIN"/>
    <property type="match status" value="1"/>
</dbReference>
<dbReference type="OrthoDB" id="687122at2759"/>